<dbReference type="InterPro" id="IPR019405">
    <property type="entry name" value="Lactonase_7-beta_prop"/>
</dbReference>
<protein>
    <submittedName>
        <fullName evidence="3">Lactonase, 7-bladed beta-propeller-domain-containing protein</fullName>
    </submittedName>
</protein>
<keyword evidence="4" id="KW-1185">Reference proteome</keyword>
<dbReference type="PANTHER" id="PTHR30344:SF1">
    <property type="entry name" value="6-PHOSPHOGLUCONOLACTONASE"/>
    <property type="match status" value="1"/>
</dbReference>
<evidence type="ECO:0000256" key="1">
    <source>
        <dbReference type="ARBA" id="ARBA00005564"/>
    </source>
</evidence>
<dbReference type="InterPro" id="IPR015943">
    <property type="entry name" value="WD40/YVTN_repeat-like_dom_sf"/>
</dbReference>
<dbReference type="InterPro" id="IPR050282">
    <property type="entry name" value="Cycloisomerase_2"/>
</dbReference>
<feature type="compositionally biased region" description="Basic and acidic residues" evidence="2">
    <location>
        <begin position="16"/>
        <end position="25"/>
    </location>
</feature>
<organism evidence="3 4">
    <name type="scientific">Coniella lustricola</name>
    <dbReference type="NCBI Taxonomy" id="2025994"/>
    <lineage>
        <taxon>Eukaryota</taxon>
        <taxon>Fungi</taxon>
        <taxon>Dikarya</taxon>
        <taxon>Ascomycota</taxon>
        <taxon>Pezizomycotina</taxon>
        <taxon>Sordariomycetes</taxon>
        <taxon>Sordariomycetidae</taxon>
        <taxon>Diaporthales</taxon>
        <taxon>Schizoparmaceae</taxon>
        <taxon>Coniella</taxon>
    </lineage>
</organism>
<reference evidence="3 4" key="1">
    <citation type="journal article" date="2018" name="Mycol. Prog.">
        <title>Coniella lustricola, a new species from submerged detritus.</title>
        <authorList>
            <person name="Raudabaugh D.B."/>
            <person name="Iturriaga T."/>
            <person name="Carver A."/>
            <person name="Mondo S."/>
            <person name="Pangilinan J."/>
            <person name="Lipzen A."/>
            <person name="He G."/>
            <person name="Amirebrahimi M."/>
            <person name="Grigoriev I.V."/>
            <person name="Miller A.N."/>
        </authorList>
    </citation>
    <scope>NUCLEOTIDE SEQUENCE [LARGE SCALE GENOMIC DNA]</scope>
    <source>
        <strain evidence="3 4">B22-T-1</strain>
    </source>
</reference>
<evidence type="ECO:0000256" key="2">
    <source>
        <dbReference type="SAM" id="MobiDB-lite"/>
    </source>
</evidence>
<evidence type="ECO:0000313" key="3">
    <source>
        <dbReference type="EMBL" id="PSR77803.1"/>
    </source>
</evidence>
<dbReference type="STRING" id="2025994.A0A2T2ZVJ3"/>
<gene>
    <name evidence="3" type="ORF">BD289DRAFT_137878</name>
</gene>
<comment type="similarity">
    <text evidence="1">Belongs to the cycloisomerase 2 family.</text>
</comment>
<sequence>MAGSALGGGDATIEDGIGKKKEQDQKQNHKVLIGGGQTGTVTVAEFDGTAFEIVAQHVIAGSAPNWMVAKASGRALLFVNDENGDAVRVFCFDAETNELQLIETAKGSSGVVHLGFNKDQSVMVGAAFGEGTIDVWDLQEEKHDNNNNNNNNSINTILHLRKKIPVGGVPGPVAGRQDSPHPHQALLDPTGAFFVVADLATDSLLVVDAEEYTIRNRVEVVPSGAGPRHGAFLTLGGKTVTTTTTTTTKATHFAVVCEISNVIKVYKLDYDHDRGIGFDEVQAISTFGQDSPPSNPGTAAAGELIVDARNENLYVSNRLTGDGTDNIAHFCINHHNDNDNSAKPVLTFVDQVSSGGLLPRMFSLSKEDNVLFSTNQDGECGMVAFGKDGKTGRLTRQPLASVSREVFGGPNLGPQFVMQI</sequence>
<dbReference type="OrthoDB" id="9972196at2759"/>
<feature type="region of interest" description="Disordered" evidence="2">
    <location>
        <begin position="1"/>
        <end position="25"/>
    </location>
</feature>
<dbReference type="GO" id="GO:0017057">
    <property type="term" value="F:6-phosphogluconolactonase activity"/>
    <property type="evidence" value="ECO:0007669"/>
    <property type="project" value="TreeGrafter"/>
</dbReference>
<evidence type="ECO:0000313" key="4">
    <source>
        <dbReference type="Proteomes" id="UP000241462"/>
    </source>
</evidence>
<proteinExistence type="inferred from homology"/>
<dbReference type="Gene3D" id="2.130.10.10">
    <property type="entry name" value="YVTN repeat-like/Quinoprotein amine dehydrogenase"/>
    <property type="match status" value="1"/>
</dbReference>
<dbReference type="Proteomes" id="UP000241462">
    <property type="component" value="Unassembled WGS sequence"/>
</dbReference>
<dbReference type="EMBL" id="KZ678636">
    <property type="protein sequence ID" value="PSR77803.1"/>
    <property type="molecule type" value="Genomic_DNA"/>
</dbReference>
<accession>A0A2T2ZVJ3</accession>
<name>A0A2T2ZVJ3_9PEZI</name>
<dbReference type="PANTHER" id="PTHR30344">
    <property type="entry name" value="6-PHOSPHOGLUCONOLACTONASE-RELATED"/>
    <property type="match status" value="1"/>
</dbReference>
<dbReference type="Pfam" id="PF10282">
    <property type="entry name" value="Lactonase"/>
    <property type="match status" value="1"/>
</dbReference>
<feature type="compositionally biased region" description="Gly residues" evidence="2">
    <location>
        <begin position="1"/>
        <end position="10"/>
    </location>
</feature>
<dbReference type="SUPFAM" id="SSF75011">
    <property type="entry name" value="3-carboxy-cis,cis-mucoante lactonizing enzyme"/>
    <property type="match status" value="1"/>
</dbReference>
<dbReference type="AlphaFoldDB" id="A0A2T2ZVJ3"/>
<dbReference type="InParanoid" id="A0A2T2ZVJ3"/>